<comment type="caution">
    <text evidence="1">The sequence shown here is derived from an EMBL/GenBank/DDBJ whole genome shotgun (WGS) entry which is preliminary data.</text>
</comment>
<dbReference type="Gene3D" id="3.50.50.60">
    <property type="entry name" value="FAD/NAD(P)-binding domain"/>
    <property type="match status" value="1"/>
</dbReference>
<gene>
    <name evidence="1" type="ORF">ACHAWO_005281</name>
</gene>
<dbReference type="Proteomes" id="UP001530400">
    <property type="component" value="Unassembled WGS sequence"/>
</dbReference>
<organism evidence="1 2">
    <name type="scientific">Cyclotella atomus</name>
    <dbReference type="NCBI Taxonomy" id="382360"/>
    <lineage>
        <taxon>Eukaryota</taxon>
        <taxon>Sar</taxon>
        <taxon>Stramenopiles</taxon>
        <taxon>Ochrophyta</taxon>
        <taxon>Bacillariophyta</taxon>
        <taxon>Coscinodiscophyceae</taxon>
        <taxon>Thalassiosirophycidae</taxon>
        <taxon>Stephanodiscales</taxon>
        <taxon>Stephanodiscaceae</taxon>
        <taxon>Cyclotella</taxon>
    </lineage>
</organism>
<proteinExistence type="predicted"/>
<name>A0ABD3NEW9_9STRA</name>
<dbReference type="EMBL" id="JALLPJ020001211">
    <property type="protein sequence ID" value="KAL3774074.1"/>
    <property type="molecule type" value="Genomic_DNA"/>
</dbReference>
<dbReference type="AlphaFoldDB" id="A0ABD3NEW9"/>
<dbReference type="InterPro" id="IPR036188">
    <property type="entry name" value="FAD/NAD-bd_sf"/>
</dbReference>
<evidence type="ECO:0000313" key="2">
    <source>
        <dbReference type="Proteomes" id="UP001530400"/>
    </source>
</evidence>
<sequence>MNLGIQDANNILWKLAWAKRNFDDASTDEEKAKAAAVADIIIGSYDTERHALGQNLVKTVQKATGVLATRNPFVRFLRNSTIRLVIPREGTPNNFRKAGQLELAYPPDFSANRYIVTLDFNATLFLLEDGSNLHSHIDRVHHTWVFLNHSPELSGSEGHMAYVSAAKLKEQVSVPVISEEAYAAKQVILVRPDQFVAGVDQTREALWDELKAAGLDDKTIVMM</sequence>
<evidence type="ECO:0000313" key="1">
    <source>
        <dbReference type="EMBL" id="KAL3774074.1"/>
    </source>
</evidence>
<keyword evidence="2" id="KW-1185">Reference proteome</keyword>
<protein>
    <submittedName>
        <fullName evidence="1">Uncharacterized protein</fullName>
    </submittedName>
</protein>
<accession>A0ABD3NEW9</accession>
<reference evidence="1 2" key="1">
    <citation type="submission" date="2024-10" db="EMBL/GenBank/DDBJ databases">
        <title>Updated reference genomes for cyclostephanoid diatoms.</title>
        <authorList>
            <person name="Roberts W.R."/>
            <person name="Alverson A.J."/>
        </authorList>
    </citation>
    <scope>NUCLEOTIDE SEQUENCE [LARGE SCALE GENOMIC DNA]</scope>
    <source>
        <strain evidence="1 2">AJA010-31</strain>
    </source>
</reference>